<keyword evidence="1" id="KW-0812">Transmembrane</keyword>
<dbReference type="AlphaFoldDB" id="A0A7D7R0N1"/>
<accession>A0A7D7R0N1</accession>
<dbReference type="Gene3D" id="1.20.120.1630">
    <property type="match status" value="1"/>
</dbReference>
<dbReference type="InterPro" id="IPR010721">
    <property type="entry name" value="UstE-like"/>
</dbReference>
<keyword evidence="3" id="KW-1185">Reference proteome</keyword>
<dbReference type="Proteomes" id="UP000515663">
    <property type="component" value="Chromosome"/>
</dbReference>
<dbReference type="PANTHER" id="PTHR32251:SF23">
    <property type="entry name" value="3-OXO-5-ALPHA-STEROID 4-DEHYDROGENASE (DUF1295)"/>
    <property type="match status" value="1"/>
</dbReference>
<organism evidence="2 3">
    <name type="scientific">Gordonia jinghuaiqii</name>
    <dbReference type="NCBI Taxonomy" id="2758710"/>
    <lineage>
        <taxon>Bacteria</taxon>
        <taxon>Bacillati</taxon>
        <taxon>Actinomycetota</taxon>
        <taxon>Actinomycetes</taxon>
        <taxon>Mycobacteriales</taxon>
        <taxon>Gordoniaceae</taxon>
        <taxon>Gordonia</taxon>
    </lineage>
</organism>
<keyword evidence="1" id="KW-0472">Membrane</keyword>
<feature type="transmembrane region" description="Helical" evidence="1">
    <location>
        <begin position="139"/>
        <end position="165"/>
    </location>
</feature>
<sequence length="307" mass="34028">MQDRNVSRTASFVRVALAYLVAFGVAAAWLAWGPETGRMWLDTFIADLLATLVIFGFSRAFANSSMYDAYWSVVPPALLLYWWAAGDAGLDAVHCWVIAAVVTVWAVRLTANWASGWPGLQHEDWRYPMLKARGGRAEFLVDLVAIHLVPTVQVFAGMIPVYIAVTHPGETVVWLTVVAAVVGLAAVALEYGADAQLRRFTAHRRPGAVLDTGLWAWSRHPNYFGEFLFWVSMALFGIAASPGDWWWLCIGAVAMAAMFLGASIPMMEARSLERRPGYQDVVDRVPRFIPRRPREPRAPDQPGRAPV</sequence>
<evidence type="ECO:0000313" key="3">
    <source>
        <dbReference type="Proteomes" id="UP000515663"/>
    </source>
</evidence>
<feature type="transmembrane region" description="Helical" evidence="1">
    <location>
        <begin position="96"/>
        <end position="118"/>
    </location>
</feature>
<evidence type="ECO:0000313" key="2">
    <source>
        <dbReference type="EMBL" id="QMS99811.1"/>
    </source>
</evidence>
<feature type="transmembrane region" description="Helical" evidence="1">
    <location>
        <begin position="171"/>
        <end position="189"/>
    </location>
</feature>
<feature type="transmembrane region" description="Helical" evidence="1">
    <location>
        <begin position="245"/>
        <end position="266"/>
    </location>
</feature>
<protein>
    <submittedName>
        <fullName evidence="2">DUF1295 domain-containing protein</fullName>
    </submittedName>
</protein>
<reference evidence="3" key="1">
    <citation type="submission" date="2020-07" db="EMBL/GenBank/DDBJ databases">
        <title>novel species isolated from the respiratory tract of Marmot.</title>
        <authorList>
            <person name="Zhang G."/>
        </authorList>
    </citation>
    <scope>NUCLEOTIDE SEQUENCE [LARGE SCALE GENOMIC DNA]</scope>
    <source>
        <strain evidence="3">686</strain>
    </source>
</reference>
<proteinExistence type="predicted"/>
<dbReference type="PROSITE" id="PS50244">
    <property type="entry name" value="S5A_REDUCTASE"/>
    <property type="match status" value="1"/>
</dbReference>
<dbReference type="GO" id="GO:0016020">
    <property type="term" value="C:membrane"/>
    <property type="evidence" value="ECO:0007669"/>
    <property type="project" value="TreeGrafter"/>
</dbReference>
<dbReference type="EMBL" id="CP059491">
    <property type="protein sequence ID" value="QMS99811.1"/>
    <property type="molecule type" value="Genomic_DNA"/>
</dbReference>
<name>A0A7D7R0N1_9ACTN</name>
<dbReference type="KEGG" id="gji:H1R19_12495"/>
<gene>
    <name evidence="2" type="ORF">H1R19_12495</name>
</gene>
<feature type="transmembrane region" description="Helical" evidence="1">
    <location>
        <begin position="223"/>
        <end position="239"/>
    </location>
</feature>
<keyword evidence="1" id="KW-1133">Transmembrane helix</keyword>
<feature type="transmembrane region" description="Helical" evidence="1">
    <location>
        <begin position="12"/>
        <end position="32"/>
    </location>
</feature>
<feature type="transmembrane region" description="Helical" evidence="1">
    <location>
        <begin position="44"/>
        <end position="62"/>
    </location>
</feature>
<feature type="transmembrane region" description="Helical" evidence="1">
    <location>
        <begin position="69"/>
        <end position="84"/>
    </location>
</feature>
<dbReference type="RefSeq" id="WP_219849179.1">
    <property type="nucleotide sequence ID" value="NZ_CP059491.1"/>
</dbReference>
<dbReference type="PANTHER" id="PTHR32251">
    <property type="entry name" value="3-OXO-5-ALPHA-STEROID 4-DEHYDROGENASE"/>
    <property type="match status" value="1"/>
</dbReference>
<dbReference type="Pfam" id="PF06966">
    <property type="entry name" value="DUF1295"/>
    <property type="match status" value="1"/>
</dbReference>
<evidence type="ECO:0000256" key="1">
    <source>
        <dbReference type="SAM" id="Phobius"/>
    </source>
</evidence>